<dbReference type="SUPFAM" id="SSF48452">
    <property type="entry name" value="TPR-like"/>
    <property type="match status" value="1"/>
</dbReference>
<feature type="region of interest" description="Disordered" evidence="1">
    <location>
        <begin position="661"/>
        <end position="682"/>
    </location>
</feature>
<comment type="caution">
    <text evidence="2">The sequence shown here is derived from an EMBL/GenBank/DDBJ whole genome shotgun (WGS) entry which is preliminary data.</text>
</comment>
<dbReference type="Proteomes" id="UP001564760">
    <property type="component" value="Unassembled WGS sequence"/>
</dbReference>
<keyword evidence="3" id="KW-1185">Reference proteome</keyword>
<evidence type="ECO:0000313" key="2">
    <source>
        <dbReference type="EMBL" id="MEY8017654.1"/>
    </source>
</evidence>
<gene>
    <name evidence="2" type="ORF">AB8998_23100</name>
</gene>
<dbReference type="InterPro" id="IPR011990">
    <property type="entry name" value="TPR-like_helical_dom_sf"/>
</dbReference>
<dbReference type="EMBL" id="JBGEDP010000001">
    <property type="protein sequence ID" value="MEY8017654.1"/>
    <property type="molecule type" value="Genomic_DNA"/>
</dbReference>
<accession>A0ABV4C554</accession>
<dbReference type="RefSeq" id="WP_369739950.1">
    <property type="nucleotide sequence ID" value="NZ_JBGEDP010000001.1"/>
</dbReference>
<name>A0ABV4C554_9MYCO</name>
<proteinExistence type="predicted"/>
<evidence type="ECO:0000256" key="1">
    <source>
        <dbReference type="SAM" id="MobiDB-lite"/>
    </source>
</evidence>
<protein>
    <submittedName>
        <fullName evidence="2">Uncharacterized protein</fullName>
    </submittedName>
</protein>
<reference evidence="2 3" key="1">
    <citation type="submission" date="2024-08" db="EMBL/GenBank/DDBJ databases">
        <title>Mycobacterium servetensis sp. nov., a novel rapid-growing mycobacterial species recovered from a human patient in Zaragoza, Spain.</title>
        <authorList>
            <person name="Tristancho-Baro A.I."/>
            <person name="Buenestado-Serrano S."/>
            <person name="Garcia De Viedma D."/>
            <person name="Milagro-Beamonte A."/>
            <person name="Burillo N."/>
            <person name="Sanz S."/>
            <person name="Lopez-Calleja A.I."/>
            <person name="Penas-Utrilla D."/>
            <person name="Guardingo M."/>
            <person name="Garcia M.J."/>
            <person name="Vinuelas-Bayon J."/>
        </authorList>
    </citation>
    <scope>NUCLEOTIDE SEQUENCE [LARGE SCALE GENOMIC DNA]</scope>
    <source>
        <strain evidence="3">HUMS_12744610</strain>
    </source>
</reference>
<organism evidence="2 3">
    <name type="scientific">Mycobacterium servetii</name>
    <dbReference type="NCBI Taxonomy" id="3237418"/>
    <lineage>
        <taxon>Bacteria</taxon>
        <taxon>Bacillati</taxon>
        <taxon>Actinomycetota</taxon>
        <taxon>Actinomycetes</taxon>
        <taxon>Mycobacteriales</taxon>
        <taxon>Mycobacteriaceae</taxon>
        <taxon>Mycobacterium</taxon>
    </lineage>
</organism>
<sequence>MLTDRLDLDERRTIVFGANHLLQYGLELPKNPIFYNLEQLGDDSPWMMAPEFVDLFRRYPIWDYSQANIEYLAGLGLPRPTYVPIGYVPELTRIAPAPEDIDVLFYGLLSKRRYAVLRDLHDRGFRVKWLTGVLGASRDAWIARSKIVLNLHYWDAKIFEIARVSYLLANRRAVVSERGADPTLERDLESGVAFADYDDLVDRCVELLSDERARRNLAERGYQVFSARDQIAIVDRTLSASLDGVTHRTAAQATPCTDVRTKCKGHSADHQFPNRNLIQHKSEQERDQLLAKVKRDPEDAQSVLFLAETCFQLGDFVDARKWYARRVDMGGCDEETYYAMYQLAESMRQLREAGPNVEDAYLRAWTFRPTRAEPLLRIAAGYRQLQRYRLGYLFAQRAAEIPLPEEDLLLPTEIAQVYAWRATDELAVCASWIGRHAEAFTLCRRLVARSDLPEPDRQRIAANRDFSVPAMIEAAAPYPEALAASLAAAPAHGEVTVSLIAGPDRQTTEQTLDSFLNCCLDVSRVGRFLVLDAGLSAPDRAKLRRRYGFLTFARRRSSAKPAPQLAQLREQIHGRFWLHLGAGWRFFAPENYITRLTAVLDAEPQVFQVGINFADAVTLTGACAAEHAVRRAPDAGRYLLTEAMATGPAMFDTTRLDQARCAQPSGSDTNPQLGRPATRAAPRTASLDEVHCISGLHLYTQLPQI</sequence>
<evidence type="ECO:0000313" key="3">
    <source>
        <dbReference type="Proteomes" id="UP001564760"/>
    </source>
</evidence>
<dbReference type="Gene3D" id="1.25.40.10">
    <property type="entry name" value="Tetratricopeptide repeat domain"/>
    <property type="match status" value="1"/>
</dbReference>